<keyword evidence="10" id="KW-1185">Reference proteome</keyword>
<accession>A0A811S2K1</accession>
<feature type="transmembrane region" description="Helical" evidence="8">
    <location>
        <begin position="206"/>
        <end position="227"/>
    </location>
</feature>
<protein>
    <submittedName>
        <fullName evidence="9">Uncharacterized protein</fullName>
    </submittedName>
</protein>
<comment type="similarity">
    <text evidence="7">Belongs to the MIP/aquaporin (TC 1.A.8) family.</text>
</comment>
<comment type="subcellular location">
    <subcellularLocation>
        <location evidence="1">Membrane</location>
        <topology evidence="1">Multi-pass membrane protein</topology>
    </subcellularLocation>
</comment>
<evidence type="ECO:0000256" key="6">
    <source>
        <dbReference type="ARBA" id="ARBA00023136"/>
    </source>
</evidence>
<evidence type="ECO:0000256" key="4">
    <source>
        <dbReference type="ARBA" id="ARBA00022737"/>
    </source>
</evidence>
<evidence type="ECO:0000256" key="8">
    <source>
        <dbReference type="SAM" id="Phobius"/>
    </source>
</evidence>
<dbReference type="PANTHER" id="PTHR45724">
    <property type="entry name" value="AQUAPORIN NIP2-1"/>
    <property type="match status" value="1"/>
</dbReference>
<dbReference type="EMBL" id="CAJGYO010000018">
    <property type="protein sequence ID" value="CAD6336595.1"/>
    <property type="molecule type" value="Genomic_DNA"/>
</dbReference>
<dbReference type="OrthoDB" id="3222at2759"/>
<feature type="transmembrane region" description="Helical" evidence="8">
    <location>
        <begin position="153"/>
        <end position="186"/>
    </location>
</feature>
<keyword evidence="3 7" id="KW-0812">Transmembrane</keyword>
<dbReference type="GO" id="GO:0015267">
    <property type="term" value="F:channel activity"/>
    <property type="evidence" value="ECO:0007669"/>
    <property type="project" value="InterPro"/>
</dbReference>
<keyword evidence="4" id="KW-0677">Repeat</keyword>
<dbReference type="Gene3D" id="1.20.1080.10">
    <property type="entry name" value="Glycerol uptake facilitator protein"/>
    <property type="match status" value="1"/>
</dbReference>
<evidence type="ECO:0000256" key="3">
    <source>
        <dbReference type="ARBA" id="ARBA00022692"/>
    </source>
</evidence>
<dbReference type="InterPro" id="IPR022357">
    <property type="entry name" value="MIP_CS"/>
</dbReference>
<comment type="caution">
    <text evidence="9">The sequence shown here is derived from an EMBL/GenBank/DDBJ whole genome shotgun (WGS) entry which is preliminary data.</text>
</comment>
<dbReference type="Proteomes" id="UP000604825">
    <property type="component" value="Unassembled WGS sequence"/>
</dbReference>
<name>A0A811S2K1_9POAL</name>
<feature type="transmembrane region" description="Helical" evidence="8">
    <location>
        <begin position="61"/>
        <end position="81"/>
    </location>
</feature>
<evidence type="ECO:0000313" key="10">
    <source>
        <dbReference type="Proteomes" id="UP000604825"/>
    </source>
</evidence>
<dbReference type="InterPro" id="IPR000425">
    <property type="entry name" value="MIP"/>
</dbReference>
<organism evidence="9 10">
    <name type="scientific">Miscanthus lutarioriparius</name>
    <dbReference type="NCBI Taxonomy" id="422564"/>
    <lineage>
        <taxon>Eukaryota</taxon>
        <taxon>Viridiplantae</taxon>
        <taxon>Streptophyta</taxon>
        <taxon>Embryophyta</taxon>
        <taxon>Tracheophyta</taxon>
        <taxon>Spermatophyta</taxon>
        <taxon>Magnoliopsida</taxon>
        <taxon>Liliopsida</taxon>
        <taxon>Poales</taxon>
        <taxon>Poaceae</taxon>
        <taxon>PACMAD clade</taxon>
        <taxon>Panicoideae</taxon>
        <taxon>Andropogonodae</taxon>
        <taxon>Andropogoneae</taxon>
        <taxon>Saccharinae</taxon>
        <taxon>Miscanthus</taxon>
    </lineage>
</organism>
<evidence type="ECO:0000256" key="2">
    <source>
        <dbReference type="ARBA" id="ARBA00022448"/>
    </source>
</evidence>
<feature type="transmembrane region" description="Helical" evidence="8">
    <location>
        <begin position="278"/>
        <end position="299"/>
    </location>
</feature>
<keyword evidence="5 8" id="KW-1133">Transmembrane helix</keyword>
<dbReference type="AlphaFoldDB" id="A0A811S2K1"/>
<dbReference type="SUPFAM" id="SSF81338">
    <property type="entry name" value="Aquaporin-like"/>
    <property type="match status" value="1"/>
</dbReference>
<dbReference type="InterPro" id="IPR034294">
    <property type="entry name" value="Aquaporin_transptr"/>
</dbReference>
<dbReference type="InterPro" id="IPR023271">
    <property type="entry name" value="Aquaporin-like"/>
</dbReference>
<feature type="transmembrane region" description="Helical" evidence="8">
    <location>
        <begin position="239"/>
        <end position="258"/>
    </location>
</feature>
<keyword evidence="2 7" id="KW-0813">Transport</keyword>
<evidence type="ECO:0000256" key="5">
    <source>
        <dbReference type="ARBA" id="ARBA00022989"/>
    </source>
</evidence>
<feature type="transmembrane region" description="Helical" evidence="8">
    <location>
        <begin position="88"/>
        <end position="108"/>
    </location>
</feature>
<sequence length="317" mass="33823">MARREDDSYTNGSVFEASVELGRKDKSEAYAIDEPQPAAEAEADDDALCGMSASVSFIQQLIAEFFATFFLIFAGCGVITVDDMNSKATFPGIAVVWGMTVMAMIYAVGHVSGAHINPAVTVGFAISGRFPWRKACHATTLIISHSCWYISIGRMLIICTCAAQVPAYMLVQTVAATMASLVLRLMFSGQHLRASVTVHADGGSNIQSLVLEFFITFYLMFVIMAVATDDRAVGQMAGLAVGGTIILNALFAGPVSGASMNPARSIGPALVGNKYRSLWVYIFGPFAGAAAGAWAYNLIRHTDKTLAEVTKSARQTN</sequence>
<gene>
    <name evidence="9" type="ORF">NCGR_LOCUS60693</name>
</gene>
<keyword evidence="6 8" id="KW-0472">Membrane</keyword>
<evidence type="ECO:0000256" key="1">
    <source>
        <dbReference type="ARBA" id="ARBA00004141"/>
    </source>
</evidence>
<dbReference type="PROSITE" id="PS00221">
    <property type="entry name" value="MIP"/>
    <property type="match status" value="1"/>
</dbReference>
<reference evidence="9" key="1">
    <citation type="submission" date="2020-10" db="EMBL/GenBank/DDBJ databases">
        <authorList>
            <person name="Han B."/>
            <person name="Lu T."/>
            <person name="Zhao Q."/>
            <person name="Huang X."/>
            <person name="Zhao Y."/>
        </authorList>
    </citation>
    <scope>NUCLEOTIDE SEQUENCE</scope>
</reference>
<evidence type="ECO:0000313" key="9">
    <source>
        <dbReference type="EMBL" id="CAD6336595.1"/>
    </source>
</evidence>
<dbReference type="Pfam" id="PF00230">
    <property type="entry name" value="MIP"/>
    <property type="match status" value="2"/>
</dbReference>
<dbReference type="PRINTS" id="PR00783">
    <property type="entry name" value="MINTRINSICP"/>
</dbReference>
<dbReference type="GO" id="GO:0016020">
    <property type="term" value="C:membrane"/>
    <property type="evidence" value="ECO:0007669"/>
    <property type="project" value="UniProtKB-SubCell"/>
</dbReference>
<evidence type="ECO:0000256" key="7">
    <source>
        <dbReference type="RuleBase" id="RU000477"/>
    </source>
</evidence>
<dbReference type="PANTHER" id="PTHR45724:SF8">
    <property type="entry name" value="AQUAPORIN NIP1-4"/>
    <property type="match status" value="1"/>
</dbReference>
<proteinExistence type="inferred from homology"/>